<dbReference type="InterPro" id="IPR006879">
    <property type="entry name" value="YdjC-like"/>
</dbReference>
<dbReference type="RefSeq" id="WP_051632531.1">
    <property type="nucleotide sequence ID" value="NZ_JMSZ01000016.1"/>
</dbReference>
<dbReference type="Pfam" id="PF04794">
    <property type="entry name" value="YdjC"/>
    <property type="match status" value="1"/>
</dbReference>
<dbReference type="GO" id="GO:0005975">
    <property type="term" value="P:carbohydrate metabolic process"/>
    <property type="evidence" value="ECO:0007669"/>
    <property type="project" value="InterPro"/>
</dbReference>
<keyword evidence="7" id="KW-1185">Reference proteome</keyword>
<dbReference type="AlphaFoldDB" id="A0A063Y363"/>
<evidence type="ECO:0000256" key="1">
    <source>
        <dbReference type="ARBA" id="ARBA00001946"/>
    </source>
</evidence>
<proteinExistence type="predicted"/>
<evidence type="ECO:0000256" key="5">
    <source>
        <dbReference type="ARBA" id="ARBA00023277"/>
    </source>
</evidence>
<dbReference type="EMBL" id="JMSZ01000016">
    <property type="protein sequence ID" value="KDE40119.1"/>
    <property type="molecule type" value="Genomic_DNA"/>
</dbReference>
<dbReference type="PANTHER" id="PTHR31609">
    <property type="entry name" value="YDJC DEACETYLASE FAMILY MEMBER"/>
    <property type="match status" value="1"/>
</dbReference>
<reference evidence="6 7" key="1">
    <citation type="journal article" date="2005" name="Int. J. Syst. Evol. Microbiol.">
        <title>Nitrincola lacisaponensis gen. nov., sp. nov., a novel alkaliphilic bacterium isolated from an alkaline, saline lake.</title>
        <authorList>
            <person name="Dimitriu P.A."/>
            <person name="Shukla S.K."/>
            <person name="Conradt J."/>
            <person name="Marquez M.C."/>
            <person name="Ventosa A."/>
            <person name="Maglia A."/>
            <person name="Peyton B.M."/>
            <person name="Pinkart H.C."/>
            <person name="Mormile M.R."/>
        </authorList>
    </citation>
    <scope>NUCLEOTIDE SEQUENCE [LARGE SCALE GENOMIC DNA]</scope>
    <source>
        <strain evidence="6 7">4CA</strain>
    </source>
</reference>
<dbReference type="PATRIC" id="fig|267850.7.peg.705"/>
<dbReference type="InterPro" id="IPR011330">
    <property type="entry name" value="Glyco_hydro/deAcase_b/a-brl"/>
</dbReference>
<dbReference type="Gene3D" id="3.20.20.370">
    <property type="entry name" value="Glycoside hydrolase/deacetylase"/>
    <property type="match status" value="1"/>
</dbReference>
<dbReference type="OrthoDB" id="5295855at2"/>
<dbReference type="GO" id="GO:0019213">
    <property type="term" value="F:deacetylase activity"/>
    <property type="evidence" value="ECO:0007669"/>
    <property type="project" value="TreeGrafter"/>
</dbReference>
<name>A0A063Y363_9GAMM</name>
<evidence type="ECO:0000256" key="2">
    <source>
        <dbReference type="ARBA" id="ARBA00022723"/>
    </source>
</evidence>
<evidence type="ECO:0008006" key="8">
    <source>
        <dbReference type="Google" id="ProtNLM"/>
    </source>
</evidence>
<dbReference type="STRING" id="267850.ADINL_0711"/>
<accession>A0A063Y363</accession>
<keyword evidence="5" id="KW-0119">Carbohydrate metabolism</keyword>
<gene>
    <name evidence="6" type="ORF">ADINL_0711</name>
</gene>
<dbReference type="GO" id="GO:0046872">
    <property type="term" value="F:metal ion binding"/>
    <property type="evidence" value="ECO:0007669"/>
    <property type="project" value="UniProtKB-KW"/>
</dbReference>
<evidence type="ECO:0000256" key="3">
    <source>
        <dbReference type="ARBA" id="ARBA00022801"/>
    </source>
</evidence>
<dbReference type="Proteomes" id="UP000027318">
    <property type="component" value="Unassembled WGS sequence"/>
</dbReference>
<comment type="caution">
    <text evidence="6">The sequence shown here is derived from an EMBL/GenBank/DDBJ whole genome shotgun (WGS) entry which is preliminary data.</text>
</comment>
<dbReference type="SUPFAM" id="SSF88713">
    <property type="entry name" value="Glycoside hydrolase/deacetylase"/>
    <property type="match status" value="1"/>
</dbReference>
<dbReference type="PANTHER" id="PTHR31609:SF1">
    <property type="entry name" value="CARBOHYDRATE DEACETYLASE"/>
    <property type="match status" value="1"/>
</dbReference>
<keyword evidence="3" id="KW-0378">Hydrolase</keyword>
<sequence length="263" mass="29308">MKSLVLCADDFGLSAGINEGILQLLAQQRLSAVSCMTCLPGWHQYATALKPYHQQVAIGLHFNLTESSRALPLGQLMQQALTRRLDRDWVRDELQRQLDDFETALGVVPDFVDGHQHVQIFPGVRQVLAEVLQQRYPQSLPWVRRVNPPFSGHDSRLKAGVLRVMAAGFTSQLQRQHIPLTQAFAGLYSLQPEADFPELLHGWMQQLPEGGLIMCHPGATGTAVTGLARTRQLELDYLSSDVFGRRMQQQGVCLTAHPALLQV</sequence>
<comment type="cofactor">
    <cofactor evidence="1">
        <name>Mg(2+)</name>
        <dbReference type="ChEBI" id="CHEBI:18420"/>
    </cofactor>
</comment>
<evidence type="ECO:0000313" key="6">
    <source>
        <dbReference type="EMBL" id="KDE40119.1"/>
    </source>
</evidence>
<evidence type="ECO:0000256" key="4">
    <source>
        <dbReference type="ARBA" id="ARBA00022842"/>
    </source>
</evidence>
<evidence type="ECO:0000313" key="7">
    <source>
        <dbReference type="Proteomes" id="UP000027318"/>
    </source>
</evidence>
<organism evidence="6 7">
    <name type="scientific">Nitrincola lacisaponensis</name>
    <dbReference type="NCBI Taxonomy" id="267850"/>
    <lineage>
        <taxon>Bacteria</taxon>
        <taxon>Pseudomonadati</taxon>
        <taxon>Pseudomonadota</taxon>
        <taxon>Gammaproteobacteria</taxon>
        <taxon>Oceanospirillales</taxon>
        <taxon>Oceanospirillaceae</taxon>
        <taxon>Nitrincola</taxon>
    </lineage>
</organism>
<protein>
    <recommendedName>
        <fullName evidence="8">Cellobiose phosphotransferase system YdjC-like protein</fullName>
    </recommendedName>
</protein>
<keyword evidence="2" id="KW-0479">Metal-binding</keyword>
<dbReference type="CDD" id="cd10807">
    <property type="entry name" value="YdjC_like_3"/>
    <property type="match status" value="1"/>
</dbReference>
<dbReference type="GO" id="GO:0016787">
    <property type="term" value="F:hydrolase activity"/>
    <property type="evidence" value="ECO:0007669"/>
    <property type="project" value="UniProtKB-KW"/>
</dbReference>
<keyword evidence="4" id="KW-0460">Magnesium</keyword>